<evidence type="ECO:0000256" key="1">
    <source>
        <dbReference type="PIRSR" id="PIRSR640198-1"/>
    </source>
</evidence>
<keyword evidence="5" id="KW-1185">Reference proteome</keyword>
<evidence type="ECO:0000313" key="5">
    <source>
        <dbReference type="Proteomes" id="UP000319516"/>
    </source>
</evidence>
<dbReference type="PANTHER" id="PTHR13504">
    <property type="entry name" value="FIDO DOMAIN-CONTAINING PROTEIN DDB_G0283145"/>
    <property type="match status" value="1"/>
</dbReference>
<dbReference type="Pfam" id="PF02661">
    <property type="entry name" value="Fic"/>
    <property type="match status" value="1"/>
</dbReference>
<sequence length="410" mass="44229">MDHVAEGFAIGLETHEWQREPDRAASRRQRLSARGPYRAAVPARIADLSVPVSAQTQAEVEDAIREITRFDADVTALAERRAQAEGEDPATELAPLASALLRTESASSSEIEGVTAGARALALAAIEAKTGPNAQLVTANVVAMQRAVELADDISVGSILAAHEALLGGHEYAAPGRFRTAQVWIGSNAVSPHTATFVPPHHTRVAAGMEDLISFVQRADLPVLVQCAIAHAQFETIHPFNDGNGRVGRMLVHAMLRHADVTRRLTVPISAGLLTDTSAYFRALTAYREGDLEPIVQQFANASFRAVANGRELVDDLERIYDGWSTRLASRRGSAARRLLPHLLNQPAVNVAHIQHVTGAALSAAQRAVEQLENVEILTRASSGRRNRVWLAPEVIDALDAFAERVGRRG</sequence>
<dbReference type="PROSITE" id="PS51459">
    <property type="entry name" value="FIDO"/>
    <property type="match status" value="1"/>
</dbReference>
<evidence type="ECO:0000256" key="2">
    <source>
        <dbReference type="PIRSR" id="PIRSR640198-2"/>
    </source>
</evidence>
<feature type="domain" description="Fido" evidence="3">
    <location>
        <begin position="154"/>
        <end position="301"/>
    </location>
</feature>
<dbReference type="Gene3D" id="1.10.3290.10">
    <property type="entry name" value="Fido-like domain"/>
    <property type="match status" value="1"/>
</dbReference>
<dbReference type="Gene3D" id="1.10.10.10">
    <property type="entry name" value="Winged helix-like DNA-binding domain superfamily/Winged helix DNA-binding domain"/>
    <property type="match status" value="1"/>
</dbReference>
<dbReference type="SUPFAM" id="SSF46785">
    <property type="entry name" value="Winged helix' DNA-binding domain"/>
    <property type="match status" value="1"/>
</dbReference>
<dbReference type="InterPro" id="IPR036597">
    <property type="entry name" value="Fido-like_dom_sf"/>
</dbReference>
<dbReference type="InterPro" id="IPR036390">
    <property type="entry name" value="WH_DNA-bd_sf"/>
</dbReference>
<comment type="caution">
    <text evidence="4">The sequence shown here is derived from an EMBL/GenBank/DDBJ whole genome shotgun (WGS) entry which is preliminary data.</text>
</comment>
<feature type="binding site" evidence="2">
    <location>
        <begin position="242"/>
        <end position="249"/>
    </location>
    <ligand>
        <name>ATP</name>
        <dbReference type="ChEBI" id="CHEBI:30616"/>
    </ligand>
</feature>
<dbReference type="EMBL" id="VFOP01000001">
    <property type="protein sequence ID" value="TQL50581.1"/>
    <property type="molecule type" value="Genomic_DNA"/>
</dbReference>
<name>A0A542YR80_9MICO</name>
<reference evidence="4 5" key="1">
    <citation type="submission" date="2019-06" db="EMBL/GenBank/DDBJ databases">
        <title>Sequencing the genomes of 1000 actinobacteria strains.</title>
        <authorList>
            <person name="Klenk H.-P."/>
        </authorList>
    </citation>
    <scope>NUCLEOTIDE SEQUENCE [LARGE SCALE GENOMIC DNA]</scope>
    <source>
        <strain evidence="4 5">DSM 12335</strain>
    </source>
</reference>
<dbReference type="RefSeq" id="WP_141784701.1">
    <property type="nucleotide sequence ID" value="NZ_BAAAIK010000002.1"/>
</dbReference>
<keyword evidence="2" id="KW-0067">ATP-binding</keyword>
<dbReference type="PANTHER" id="PTHR13504:SF38">
    <property type="entry name" value="FIDO DOMAIN-CONTAINING PROTEIN"/>
    <property type="match status" value="1"/>
</dbReference>
<dbReference type="OrthoDB" id="9813719at2"/>
<proteinExistence type="predicted"/>
<dbReference type="AlphaFoldDB" id="A0A542YR80"/>
<dbReference type="InterPro" id="IPR003812">
    <property type="entry name" value="Fido"/>
</dbReference>
<evidence type="ECO:0000313" key="4">
    <source>
        <dbReference type="EMBL" id="TQL50581.1"/>
    </source>
</evidence>
<evidence type="ECO:0000259" key="3">
    <source>
        <dbReference type="PROSITE" id="PS51459"/>
    </source>
</evidence>
<dbReference type="InterPro" id="IPR040198">
    <property type="entry name" value="Fido_containing"/>
</dbReference>
<protein>
    <submittedName>
        <fullName evidence="4">Fic family protein</fullName>
    </submittedName>
</protein>
<dbReference type="SUPFAM" id="SSF140931">
    <property type="entry name" value="Fic-like"/>
    <property type="match status" value="1"/>
</dbReference>
<dbReference type="GO" id="GO:0005524">
    <property type="term" value="F:ATP binding"/>
    <property type="evidence" value="ECO:0007669"/>
    <property type="project" value="UniProtKB-KW"/>
</dbReference>
<organism evidence="4 5">
    <name type="scientific">Ornithinicoccus hortensis</name>
    <dbReference type="NCBI Taxonomy" id="82346"/>
    <lineage>
        <taxon>Bacteria</taxon>
        <taxon>Bacillati</taxon>
        <taxon>Actinomycetota</taxon>
        <taxon>Actinomycetes</taxon>
        <taxon>Micrococcales</taxon>
        <taxon>Intrasporangiaceae</taxon>
        <taxon>Ornithinicoccus</taxon>
    </lineage>
</organism>
<dbReference type="Proteomes" id="UP000319516">
    <property type="component" value="Unassembled WGS sequence"/>
</dbReference>
<gene>
    <name evidence="4" type="ORF">FB467_1694</name>
</gene>
<keyword evidence="2" id="KW-0547">Nucleotide-binding</keyword>
<feature type="active site" evidence="1">
    <location>
        <position position="238"/>
    </location>
</feature>
<accession>A0A542YR80</accession>
<dbReference type="InterPro" id="IPR036388">
    <property type="entry name" value="WH-like_DNA-bd_sf"/>
</dbReference>